<feature type="compositionally biased region" description="Low complexity" evidence="1">
    <location>
        <begin position="82"/>
        <end position="92"/>
    </location>
</feature>
<dbReference type="OrthoDB" id="10534722at2759"/>
<dbReference type="EMBL" id="KN825713">
    <property type="protein sequence ID" value="KIK81890.1"/>
    <property type="molecule type" value="Genomic_DNA"/>
</dbReference>
<accession>A0A0D0DQY4</accession>
<protein>
    <submittedName>
        <fullName evidence="2">Uncharacterized protein</fullName>
    </submittedName>
</protein>
<dbReference type="Proteomes" id="UP000054538">
    <property type="component" value="Unassembled WGS sequence"/>
</dbReference>
<feature type="compositionally biased region" description="Low complexity" evidence="1">
    <location>
        <begin position="24"/>
        <end position="45"/>
    </location>
</feature>
<evidence type="ECO:0000313" key="3">
    <source>
        <dbReference type="Proteomes" id="UP000054538"/>
    </source>
</evidence>
<reference evidence="3" key="2">
    <citation type="submission" date="2015-01" db="EMBL/GenBank/DDBJ databases">
        <title>Evolutionary Origins and Diversification of the Mycorrhizal Mutualists.</title>
        <authorList>
            <consortium name="DOE Joint Genome Institute"/>
            <consortium name="Mycorrhizal Genomics Consortium"/>
            <person name="Kohler A."/>
            <person name="Kuo A."/>
            <person name="Nagy L.G."/>
            <person name="Floudas D."/>
            <person name="Copeland A."/>
            <person name="Barry K.W."/>
            <person name="Cichocki N."/>
            <person name="Veneault-Fourrey C."/>
            <person name="LaButti K."/>
            <person name="Lindquist E.A."/>
            <person name="Lipzen A."/>
            <person name="Lundell T."/>
            <person name="Morin E."/>
            <person name="Murat C."/>
            <person name="Riley R."/>
            <person name="Ohm R."/>
            <person name="Sun H."/>
            <person name="Tunlid A."/>
            <person name="Henrissat B."/>
            <person name="Grigoriev I.V."/>
            <person name="Hibbett D.S."/>
            <person name="Martin F."/>
        </authorList>
    </citation>
    <scope>NUCLEOTIDE SEQUENCE [LARGE SCALE GENOMIC DNA]</scope>
    <source>
        <strain evidence="3">Ve08.2h10</strain>
    </source>
</reference>
<dbReference type="STRING" id="930991.A0A0D0DQY4"/>
<feature type="region of interest" description="Disordered" evidence="1">
    <location>
        <begin position="1"/>
        <end position="96"/>
    </location>
</feature>
<gene>
    <name evidence="2" type="ORF">PAXRUDRAFT_108137</name>
</gene>
<keyword evidence="3" id="KW-1185">Reference proteome</keyword>
<dbReference type="HOGENOM" id="CLU_1849930_0_0_1"/>
<reference evidence="2 3" key="1">
    <citation type="submission" date="2014-04" db="EMBL/GenBank/DDBJ databases">
        <authorList>
            <consortium name="DOE Joint Genome Institute"/>
            <person name="Kuo A."/>
            <person name="Kohler A."/>
            <person name="Jargeat P."/>
            <person name="Nagy L.G."/>
            <person name="Floudas D."/>
            <person name="Copeland A."/>
            <person name="Barry K.W."/>
            <person name="Cichocki N."/>
            <person name="Veneault-Fourrey C."/>
            <person name="LaButti K."/>
            <person name="Lindquist E.A."/>
            <person name="Lipzen A."/>
            <person name="Lundell T."/>
            <person name="Morin E."/>
            <person name="Murat C."/>
            <person name="Sun H."/>
            <person name="Tunlid A."/>
            <person name="Henrissat B."/>
            <person name="Grigoriev I.V."/>
            <person name="Hibbett D.S."/>
            <person name="Martin F."/>
            <person name="Nordberg H.P."/>
            <person name="Cantor M.N."/>
            <person name="Hua S.X."/>
        </authorList>
    </citation>
    <scope>NUCLEOTIDE SEQUENCE [LARGE SCALE GENOMIC DNA]</scope>
    <source>
        <strain evidence="2 3">Ve08.2h10</strain>
    </source>
</reference>
<proteinExistence type="predicted"/>
<feature type="compositionally biased region" description="Low complexity" evidence="1">
    <location>
        <begin position="55"/>
        <end position="65"/>
    </location>
</feature>
<sequence>MTLPASDAFSLGLAHDKRRRSLSRTRTPSIPRRSSSPKISFASPSPSLPSPPAPARSATPLSLPLTSAMGAKRGQKRKASSRQESQQSIIISGGPTIEELVEEVDARIAARERKLEAAAPLSSKKHVRNGSASSATTTT</sequence>
<evidence type="ECO:0000313" key="2">
    <source>
        <dbReference type="EMBL" id="KIK81890.1"/>
    </source>
</evidence>
<organism evidence="2 3">
    <name type="scientific">Paxillus rubicundulus Ve08.2h10</name>
    <dbReference type="NCBI Taxonomy" id="930991"/>
    <lineage>
        <taxon>Eukaryota</taxon>
        <taxon>Fungi</taxon>
        <taxon>Dikarya</taxon>
        <taxon>Basidiomycota</taxon>
        <taxon>Agaricomycotina</taxon>
        <taxon>Agaricomycetes</taxon>
        <taxon>Agaricomycetidae</taxon>
        <taxon>Boletales</taxon>
        <taxon>Paxilineae</taxon>
        <taxon>Paxillaceae</taxon>
        <taxon>Paxillus</taxon>
    </lineage>
</organism>
<name>A0A0D0DQY4_9AGAM</name>
<dbReference type="InParanoid" id="A0A0D0DQY4"/>
<dbReference type="AlphaFoldDB" id="A0A0D0DQY4"/>
<feature type="region of interest" description="Disordered" evidence="1">
    <location>
        <begin position="118"/>
        <end position="139"/>
    </location>
</feature>
<evidence type="ECO:0000256" key="1">
    <source>
        <dbReference type="SAM" id="MobiDB-lite"/>
    </source>
</evidence>
<feature type="non-terminal residue" evidence="2">
    <location>
        <position position="139"/>
    </location>
</feature>
<feature type="compositionally biased region" description="Polar residues" evidence="1">
    <location>
        <begin position="130"/>
        <end position="139"/>
    </location>
</feature>